<dbReference type="GO" id="GO:0019867">
    <property type="term" value="C:outer membrane"/>
    <property type="evidence" value="ECO:0007669"/>
    <property type="project" value="InterPro"/>
</dbReference>
<keyword evidence="1" id="KW-0732">Signal</keyword>
<dbReference type="RefSeq" id="WP_174558809.1">
    <property type="nucleotide sequence ID" value="NZ_CADDTS010000015.1"/>
</dbReference>
<dbReference type="Proteomes" id="UP000489961">
    <property type="component" value="Unassembled WGS sequence"/>
</dbReference>
<reference evidence="2 3" key="1">
    <citation type="submission" date="2020-02" db="EMBL/GenBank/DDBJ databases">
        <authorList>
            <person name="Chaudhuri R."/>
        </authorList>
    </citation>
    <scope>NUCLEOTIDE SEQUENCE [LARGE SCALE GENOMIC DNA]</scope>
    <source>
        <strain evidence="2">SFB21</strain>
    </source>
</reference>
<organism evidence="2 3">
    <name type="scientific">Acinetobacter bouvetii</name>
    <dbReference type="NCBI Taxonomy" id="202951"/>
    <lineage>
        <taxon>Bacteria</taxon>
        <taxon>Pseudomonadati</taxon>
        <taxon>Pseudomonadota</taxon>
        <taxon>Gammaproteobacteria</taxon>
        <taxon>Moraxellales</taxon>
        <taxon>Moraxellaceae</taxon>
        <taxon>Acinetobacter</taxon>
    </lineage>
</organism>
<gene>
    <name evidence="2" type="ORF">SFB21_0859</name>
</gene>
<protein>
    <submittedName>
        <fullName evidence="2">Outer membrane protein W</fullName>
    </submittedName>
</protein>
<accession>A0A811GGN3</accession>
<dbReference type="SUPFAM" id="SSF56925">
    <property type="entry name" value="OMPA-like"/>
    <property type="match status" value="1"/>
</dbReference>
<comment type="caution">
    <text evidence="2">The sequence shown here is derived from an EMBL/GenBank/DDBJ whole genome shotgun (WGS) entry which is preliminary data.</text>
</comment>
<evidence type="ECO:0000256" key="1">
    <source>
        <dbReference type="SAM" id="SignalP"/>
    </source>
</evidence>
<dbReference type="Gene3D" id="2.40.160.20">
    <property type="match status" value="1"/>
</dbReference>
<dbReference type="GO" id="GO:0055085">
    <property type="term" value="P:transmembrane transport"/>
    <property type="evidence" value="ECO:0007669"/>
    <property type="project" value="TreeGrafter"/>
</dbReference>
<sequence>MKKTLLCMMSSLAALPAISHADSPYFSLQDGDGFKRFSVSMGVLHVMPQGKAQPFHVNTAINEGYEAKVGTISTQAVIDNRSGNNKNLANTLVDILNKIDKNGSLPSFMSGTAKIYGLESWDNPGTGLEADDVTTLGLMSNYFFTDNVSFEMKAGIPPKVDLQGKGKIYAPFSAISSPLASSLIGKIDLQNDMLITDLEAYGPAATARAWTPAFEFQYHFGKTGVNKFRPYVGLGVMYAYFNELEINPRTEQDLISAGHMIANIKDNKAGAALDGTKSSANPKVELDATDAIAPIATVGFTYDINDRWFAVGSLSYAHMKNETTITVTDATHGELIRSKADIEINPLLAYAGVGIRF</sequence>
<evidence type="ECO:0000313" key="2">
    <source>
        <dbReference type="EMBL" id="CAB1210983.1"/>
    </source>
</evidence>
<dbReference type="InterPro" id="IPR005618">
    <property type="entry name" value="OMPW"/>
</dbReference>
<name>A0A811GGN3_9GAMM</name>
<dbReference type="PANTHER" id="PTHR36920">
    <property type="match status" value="1"/>
</dbReference>
<feature type="signal peptide" evidence="1">
    <location>
        <begin position="1"/>
        <end position="21"/>
    </location>
</feature>
<dbReference type="AlphaFoldDB" id="A0A811GGN3"/>
<feature type="chain" id="PRO_5032338029" evidence="1">
    <location>
        <begin position="22"/>
        <end position="357"/>
    </location>
</feature>
<dbReference type="PANTHER" id="PTHR36920:SF1">
    <property type="entry name" value="OUTER MEMBRANE PROTEIN W"/>
    <property type="match status" value="1"/>
</dbReference>
<proteinExistence type="predicted"/>
<evidence type="ECO:0000313" key="3">
    <source>
        <dbReference type="Proteomes" id="UP000489961"/>
    </source>
</evidence>
<dbReference type="EMBL" id="CADDTS010000015">
    <property type="protein sequence ID" value="CAB1210983.1"/>
    <property type="molecule type" value="Genomic_DNA"/>
</dbReference>
<dbReference type="InterPro" id="IPR011250">
    <property type="entry name" value="OMP/PagP_B-barrel"/>
</dbReference>
<dbReference type="Pfam" id="PF03922">
    <property type="entry name" value="OmpW"/>
    <property type="match status" value="1"/>
</dbReference>